<name>A0A6V7Y445_MELEN</name>
<protein>
    <submittedName>
        <fullName evidence="2">Uncharacterized protein</fullName>
    </submittedName>
</protein>
<dbReference type="AlphaFoldDB" id="A0A6V7Y445"/>
<evidence type="ECO:0000256" key="1">
    <source>
        <dbReference type="SAM" id="MobiDB-lite"/>
    </source>
</evidence>
<reference evidence="2 3" key="1">
    <citation type="submission" date="2020-08" db="EMBL/GenBank/DDBJ databases">
        <authorList>
            <person name="Koutsovoulos G."/>
            <person name="Danchin GJ E."/>
        </authorList>
    </citation>
    <scope>NUCLEOTIDE SEQUENCE [LARGE SCALE GENOMIC DNA]</scope>
</reference>
<organism evidence="2 3">
    <name type="scientific">Meloidogyne enterolobii</name>
    <name type="common">Root-knot nematode worm</name>
    <name type="synonym">Meloidogyne mayaguensis</name>
    <dbReference type="NCBI Taxonomy" id="390850"/>
    <lineage>
        <taxon>Eukaryota</taxon>
        <taxon>Metazoa</taxon>
        <taxon>Ecdysozoa</taxon>
        <taxon>Nematoda</taxon>
        <taxon>Chromadorea</taxon>
        <taxon>Rhabditida</taxon>
        <taxon>Tylenchina</taxon>
        <taxon>Tylenchomorpha</taxon>
        <taxon>Tylenchoidea</taxon>
        <taxon>Meloidogynidae</taxon>
        <taxon>Meloidogyninae</taxon>
        <taxon>Meloidogyne</taxon>
    </lineage>
</organism>
<evidence type="ECO:0000313" key="2">
    <source>
        <dbReference type="EMBL" id="CAD2206332.1"/>
    </source>
</evidence>
<proteinExistence type="predicted"/>
<feature type="compositionally biased region" description="Basic and acidic residues" evidence="1">
    <location>
        <begin position="235"/>
        <end position="246"/>
    </location>
</feature>
<evidence type="ECO:0000313" key="3">
    <source>
        <dbReference type="Proteomes" id="UP000580250"/>
    </source>
</evidence>
<sequence>MIYRSPTEAFSRLMGYKYAFLSHTVIVLQIHLPDKQKLVFSRKTAPTILANVEKGILPDTHLTAYWTLWRKNINDPVIRNILFEELPETYSFDIKEKIWRKRRMAQIRKITKPIIGRILSVSPREPERFALYVLTKHFPGDPAELKNVNGHVCSSFADAARLRGLFEDNGVWERTLREASFSLNPSQMRQLFANILVFGGTERTKCMIEDAVQCNEKAAMKTRSNEKAVQNFSGEGRRPEAMKRQG</sequence>
<accession>A0A6V7Y445</accession>
<comment type="caution">
    <text evidence="2">The sequence shown here is derived from an EMBL/GenBank/DDBJ whole genome shotgun (WGS) entry which is preliminary data.</text>
</comment>
<dbReference type="Proteomes" id="UP000580250">
    <property type="component" value="Unassembled WGS sequence"/>
</dbReference>
<dbReference type="OrthoDB" id="5873345at2759"/>
<gene>
    <name evidence="2" type="ORF">MENT_LOCUS60204</name>
</gene>
<dbReference type="EMBL" id="CAJEWN010003056">
    <property type="protein sequence ID" value="CAD2206332.1"/>
    <property type="molecule type" value="Genomic_DNA"/>
</dbReference>
<feature type="region of interest" description="Disordered" evidence="1">
    <location>
        <begin position="224"/>
        <end position="246"/>
    </location>
</feature>